<dbReference type="InParanoid" id="A0A409VLS4"/>
<sequence length="546" mass="59544">MSRSQLDISSDSLSLKDISSSSHPHDDIESALDTHSDGGPSYPPQSTPVYIDKTNNTTTTFELRAVPTYLSDRSRRPSSLKRETFEKSIHTITVNPSNDDSCNSSIRVDSAPDASSTVVNVNQVSSNEASSADVRATQPKLTKKQQQRYSMLHFLALCFSTWLMGWNDGTAGPMLPRWQEQYKVGFSVVSLVFVGSCFGYICGGALNVWLNDRLGMGKIVVLGALCQVVGYVIVIPAPPFPLLVCAYIILGFGISLQGAQANGFIGSLQEHMSTKLGMLHGSYGFGALTSPFSSTFFSGFDNKKWGYHYIILECLALLNLCFLIYVFRFRRQEEILLEGGQEPQSESVAQPHGANKYRQIFAQKSIPLLTIFSVVYIGVEVTLGGWIVTFIIRERHGGHSSGYISSGFFGGLTLGRVGLMWLNKMVGAYRIIIFYSLVAIALEFTIWFAPSIIENAVAVSLVGLVLGPMFPLLVSHMTQILPRWLLTACVGLVSGIGVAGSAAVPFITGLLAAKYGIASLQPLMISMISVMLLAWLCVPRGARRVE</sequence>
<keyword evidence="11" id="KW-1185">Reference proteome</keyword>
<feature type="transmembrane region" description="Helical" evidence="8">
    <location>
        <begin position="306"/>
        <end position="327"/>
    </location>
</feature>
<dbReference type="Proteomes" id="UP000284706">
    <property type="component" value="Unassembled WGS sequence"/>
</dbReference>
<feature type="compositionally biased region" description="Low complexity" evidence="7">
    <location>
        <begin position="1"/>
        <end position="22"/>
    </location>
</feature>
<evidence type="ECO:0000313" key="10">
    <source>
        <dbReference type="EMBL" id="PPQ67224.1"/>
    </source>
</evidence>
<feature type="transmembrane region" description="Helical" evidence="8">
    <location>
        <begin position="485"/>
        <end position="507"/>
    </location>
</feature>
<keyword evidence="6 8" id="KW-0472">Membrane</keyword>
<dbReference type="InterPro" id="IPR020846">
    <property type="entry name" value="MFS_dom"/>
</dbReference>
<keyword evidence="5 8" id="KW-1133">Transmembrane helix</keyword>
<feature type="transmembrane region" description="Helical" evidence="8">
    <location>
        <begin position="366"/>
        <end position="391"/>
    </location>
</feature>
<evidence type="ECO:0000256" key="6">
    <source>
        <dbReference type="ARBA" id="ARBA00023136"/>
    </source>
</evidence>
<dbReference type="PANTHER" id="PTHR23514">
    <property type="entry name" value="BYPASS OF STOP CODON PROTEIN 6"/>
    <property type="match status" value="1"/>
</dbReference>
<evidence type="ECO:0000259" key="9">
    <source>
        <dbReference type="PROSITE" id="PS50850"/>
    </source>
</evidence>
<dbReference type="FunFam" id="1.20.1250.20:FF:000286">
    <property type="entry name" value="MFS efflux transporter"/>
    <property type="match status" value="1"/>
</dbReference>
<feature type="transmembrane region" description="Helical" evidence="8">
    <location>
        <begin position="429"/>
        <end position="449"/>
    </location>
</feature>
<dbReference type="InterPro" id="IPR011701">
    <property type="entry name" value="MFS"/>
</dbReference>
<comment type="subcellular location">
    <subcellularLocation>
        <location evidence="1">Endomembrane system</location>
        <topology evidence="1">Multi-pass membrane protein</topology>
    </subcellularLocation>
</comment>
<dbReference type="PANTHER" id="PTHR23514:SF3">
    <property type="entry name" value="BYPASS OF STOP CODON PROTEIN 6"/>
    <property type="match status" value="1"/>
</dbReference>
<dbReference type="InterPro" id="IPR036259">
    <property type="entry name" value="MFS_trans_sf"/>
</dbReference>
<dbReference type="InterPro" id="IPR051788">
    <property type="entry name" value="MFS_Transporter"/>
</dbReference>
<evidence type="ECO:0000256" key="3">
    <source>
        <dbReference type="ARBA" id="ARBA00022448"/>
    </source>
</evidence>
<organism evidence="10 11">
    <name type="scientific">Gymnopilus dilepis</name>
    <dbReference type="NCBI Taxonomy" id="231916"/>
    <lineage>
        <taxon>Eukaryota</taxon>
        <taxon>Fungi</taxon>
        <taxon>Dikarya</taxon>
        <taxon>Basidiomycota</taxon>
        <taxon>Agaricomycotina</taxon>
        <taxon>Agaricomycetes</taxon>
        <taxon>Agaricomycetidae</taxon>
        <taxon>Agaricales</taxon>
        <taxon>Agaricineae</taxon>
        <taxon>Hymenogastraceae</taxon>
        <taxon>Gymnopilus</taxon>
    </lineage>
</organism>
<comment type="caution">
    <text evidence="10">The sequence shown here is derived from an EMBL/GenBank/DDBJ whole genome shotgun (WGS) entry which is preliminary data.</text>
</comment>
<feature type="transmembrane region" description="Helical" evidence="8">
    <location>
        <begin position="403"/>
        <end position="422"/>
    </location>
</feature>
<dbReference type="Pfam" id="PF07690">
    <property type="entry name" value="MFS_1"/>
    <property type="match status" value="1"/>
</dbReference>
<feature type="compositionally biased region" description="Basic and acidic residues" evidence="7">
    <location>
        <begin position="23"/>
        <end position="36"/>
    </location>
</feature>
<evidence type="ECO:0000256" key="7">
    <source>
        <dbReference type="SAM" id="MobiDB-lite"/>
    </source>
</evidence>
<feature type="transmembrane region" description="Helical" evidence="8">
    <location>
        <begin position="455"/>
        <end position="473"/>
    </location>
</feature>
<reference evidence="10 11" key="1">
    <citation type="journal article" date="2018" name="Evol. Lett.">
        <title>Horizontal gene cluster transfer increased hallucinogenic mushroom diversity.</title>
        <authorList>
            <person name="Reynolds H.T."/>
            <person name="Vijayakumar V."/>
            <person name="Gluck-Thaler E."/>
            <person name="Korotkin H.B."/>
            <person name="Matheny P.B."/>
            <person name="Slot J.C."/>
        </authorList>
    </citation>
    <scope>NUCLEOTIDE SEQUENCE [LARGE SCALE GENOMIC DNA]</scope>
    <source>
        <strain evidence="10 11">SRW20</strain>
    </source>
</reference>
<evidence type="ECO:0000256" key="8">
    <source>
        <dbReference type="SAM" id="Phobius"/>
    </source>
</evidence>
<feature type="transmembrane region" description="Helical" evidence="8">
    <location>
        <begin position="186"/>
        <end position="209"/>
    </location>
</feature>
<feature type="domain" description="Major facilitator superfamily (MFS) profile" evidence="9">
    <location>
        <begin position="153"/>
        <end position="542"/>
    </location>
</feature>
<evidence type="ECO:0000256" key="2">
    <source>
        <dbReference type="ARBA" id="ARBA00008335"/>
    </source>
</evidence>
<evidence type="ECO:0000256" key="5">
    <source>
        <dbReference type="ARBA" id="ARBA00022989"/>
    </source>
</evidence>
<feature type="region of interest" description="Disordered" evidence="7">
    <location>
        <begin position="1"/>
        <end position="55"/>
    </location>
</feature>
<dbReference type="GO" id="GO:0016020">
    <property type="term" value="C:membrane"/>
    <property type="evidence" value="ECO:0007669"/>
    <property type="project" value="TreeGrafter"/>
</dbReference>
<dbReference type="GO" id="GO:0012505">
    <property type="term" value="C:endomembrane system"/>
    <property type="evidence" value="ECO:0007669"/>
    <property type="project" value="UniProtKB-SubCell"/>
</dbReference>
<dbReference type="Gene3D" id="1.20.1250.20">
    <property type="entry name" value="MFS general substrate transporter like domains"/>
    <property type="match status" value="2"/>
</dbReference>
<feature type="transmembrane region" description="Helical" evidence="8">
    <location>
        <begin position="149"/>
        <end position="166"/>
    </location>
</feature>
<evidence type="ECO:0000256" key="1">
    <source>
        <dbReference type="ARBA" id="ARBA00004127"/>
    </source>
</evidence>
<dbReference type="AlphaFoldDB" id="A0A409VLS4"/>
<keyword evidence="4 8" id="KW-0812">Transmembrane</keyword>
<dbReference type="GO" id="GO:0022857">
    <property type="term" value="F:transmembrane transporter activity"/>
    <property type="evidence" value="ECO:0007669"/>
    <property type="project" value="InterPro"/>
</dbReference>
<dbReference type="OrthoDB" id="413079at2759"/>
<gene>
    <name evidence="10" type="ORF">CVT26_007297</name>
</gene>
<dbReference type="EMBL" id="NHYE01005614">
    <property type="protein sequence ID" value="PPQ67224.1"/>
    <property type="molecule type" value="Genomic_DNA"/>
</dbReference>
<keyword evidence="3" id="KW-0813">Transport</keyword>
<evidence type="ECO:0000313" key="11">
    <source>
        <dbReference type="Proteomes" id="UP000284706"/>
    </source>
</evidence>
<name>A0A409VLS4_9AGAR</name>
<accession>A0A409VLS4</accession>
<dbReference type="PROSITE" id="PS50850">
    <property type="entry name" value="MFS"/>
    <property type="match status" value="1"/>
</dbReference>
<comment type="similarity">
    <text evidence="2">Belongs to the major facilitator superfamily.</text>
</comment>
<protein>
    <recommendedName>
        <fullName evidence="9">Major facilitator superfamily (MFS) profile domain-containing protein</fullName>
    </recommendedName>
</protein>
<dbReference type="STRING" id="231916.A0A409VLS4"/>
<evidence type="ECO:0000256" key="4">
    <source>
        <dbReference type="ARBA" id="ARBA00022692"/>
    </source>
</evidence>
<dbReference type="SUPFAM" id="SSF103473">
    <property type="entry name" value="MFS general substrate transporter"/>
    <property type="match status" value="1"/>
</dbReference>
<proteinExistence type="inferred from homology"/>
<feature type="transmembrane region" description="Helical" evidence="8">
    <location>
        <begin position="519"/>
        <end position="538"/>
    </location>
</feature>